<sequence length="316" mass="35021">MSLIKVEDLAEAVRSANENVPEFMEAMEISDAHSFFVFANKMLKWIPTEGVEANDMYDMLCLLYFILTRSRFWACGHPSTRSASASSRSRGPRGPSAALLQGSKFAEHFKGGVWMHAFVNTFNHHCQHVPVSGRVVEAKNIQGAAYLEDIEDDPKMQARGGRFDWLPVSADERLGGHRERPAQQGGRVADRHGHGLLGQAVVGTCGTGTEEGRRDLDLLVRRVWNRAGEGSRAWFERELQHRPLLSLNGNGSEGFFGVHRALEVNLTEERLGVSMFWDDEHTALFVSDSGISAKPVVAAPATCDNSLRFQSRGVRS</sequence>
<evidence type="ECO:0000256" key="2">
    <source>
        <dbReference type="ARBA" id="ARBA00023239"/>
    </source>
</evidence>
<dbReference type="HOGENOM" id="CLU_880030_0_0_1"/>
<comment type="caution">
    <text evidence="3">The sequence shown here is derived from an EMBL/GenBank/DDBJ whole genome shotgun (WGS) entry which is preliminary data.</text>
</comment>
<dbReference type="GO" id="GO:0004609">
    <property type="term" value="F:phosphatidylserine decarboxylase activity"/>
    <property type="evidence" value="ECO:0007669"/>
    <property type="project" value="InterPro"/>
</dbReference>
<dbReference type="eggNOG" id="KOG2419">
    <property type="taxonomic scope" value="Eukaryota"/>
</dbReference>
<evidence type="ECO:0000313" key="4">
    <source>
        <dbReference type="Proteomes" id="UP000027238"/>
    </source>
</evidence>
<keyword evidence="2" id="KW-0456">Lyase</keyword>
<dbReference type="Proteomes" id="UP000027238">
    <property type="component" value="Unassembled WGS sequence"/>
</dbReference>
<evidence type="ECO:0000313" key="3">
    <source>
        <dbReference type="EMBL" id="KDN72287.1"/>
    </source>
</evidence>
<dbReference type="Pfam" id="PF02666">
    <property type="entry name" value="PS_Dcarbxylase"/>
    <property type="match status" value="1"/>
</dbReference>
<keyword evidence="4" id="KW-1185">Reference proteome</keyword>
<dbReference type="GO" id="GO:0008654">
    <property type="term" value="P:phospholipid biosynthetic process"/>
    <property type="evidence" value="ECO:0007669"/>
    <property type="project" value="InterPro"/>
</dbReference>
<organism evidence="3 4">
    <name type="scientific">Colletotrichum sublineola</name>
    <name type="common">Sorghum anthracnose fungus</name>
    <dbReference type="NCBI Taxonomy" id="1173701"/>
    <lineage>
        <taxon>Eukaryota</taxon>
        <taxon>Fungi</taxon>
        <taxon>Dikarya</taxon>
        <taxon>Ascomycota</taxon>
        <taxon>Pezizomycotina</taxon>
        <taxon>Sordariomycetes</taxon>
        <taxon>Hypocreomycetidae</taxon>
        <taxon>Glomerellales</taxon>
        <taxon>Glomerellaceae</taxon>
        <taxon>Colletotrichum</taxon>
        <taxon>Colletotrichum graminicola species complex</taxon>
    </lineage>
</organism>
<gene>
    <name evidence="3" type="ORF">CSUB01_06214</name>
</gene>
<keyword evidence="1" id="KW-0210">Decarboxylase</keyword>
<proteinExistence type="predicted"/>
<dbReference type="EMBL" id="JMSE01000008">
    <property type="protein sequence ID" value="KDN72287.1"/>
    <property type="molecule type" value="Genomic_DNA"/>
</dbReference>
<dbReference type="STRING" id="1173701.A0A066XTV1"/>
<dbReference type="AlphaFoldDB" id="A0A066XTV1"/>
<dbReference type="OrthoDB" id="5973539at2759"/>
<evidence type="ECO:0000256" key="1">
    <source>
        <dbReference type="ARBA" id="ARBA00022793"/>
    </source>
</evidence>
<dbReference type="InterPro" id="IPR003817">
    <property type="entry name" value="PS_Dcarbxylase"/>
</dbReference>
<protein>
    <submittedName>
        <fullName evidence="3">Putative phosphatidylserine decarboxylase</fullName>
    </submittedName>
</protein>
<name>A0A066XTV1_COLSU</name>
<accession>A0A066XTV1</accession>
<reference evidence="4" key="1">
    <citation type="journal article" date="2014" name="Genome Announc.">
        <title>Draft genome sequence of Colletotrichum sublineola, a destructive pathogen of cultivated sorghum.</title>
        <authorList>
            <person name="Baroncelli R."/>
            <person name="Sanz-Martin J.M."/>
            <person name="Rech G.E."/>
            <person name="Sukno S.A."/>
            <person name="Thon M.R."/>
        </authorList>
    </citation>
    <scope>NUCLEOTIDE SEQUENCE [LARGE SCALE GENOMIC DNA]</scope>
    <source>
        <strain evidence="4">TX430BB</strain>
    </source>
</reference>